<name>A0A6A4FBQ2_9STRA</name>
<reference evidence="2 3" key="1">
    <citation type="submission" date="2018-08" db="EMBL/GenBank/DDBJ databases">
        <title>Genomic investigation of the strawberry pathogen Phytophthora fragariae indicates pathogenicity is determined by transcriptional variation in three key races.</title>
        <authorList>
            <person name="Adams T.M."/>
            <person name="Armitage A.D."/>
            <person name="Sobczyk M.K."/>
            <person name="Bates H.J."/>
            <person name="Dunwell J.M."/>
            <person name="Nellist C.F."/>
            <person name="Harrison R.J."/>
        </authorList>
    </citation>
    <scope>NUCLEOTIDE SEQUENCE [LARGE SCALE GENOMIC DNA]</scope>
    <source>
        <strain evidence="2 3">SCRP333</strain>
    </source>
</reference>
<protein>
    <submittedName>
        <fullName evidence="2">Uncharacterized protein</fullName>
    </submittedName>
</protein>
<accession>A0A6A4FBQ2</accession>
<feature type="region of interest" description="Disordered" evidence="1">
    <location>
        <begin position="140"/>
        <end position="194"/>
    </location>
</feature>
<keyword evidence="3" id="KW-1185">Reference proteome</keyword>
<evidence type="ECO:0000313" key="2">
    <source>
        <dbReference type="EMBL" id="KAE9339212.1"/>
    </source>
</evidence>
<feature type="region of interest" description="Disordered" evidence="1">
    <location>
        <begin position="73"/>
        <end position="107"/>
    </location>
</feature>
<organism evidence="2 3">
    <name type="scientific">Phytophthora rubi</name>
    <dbReference type="NCBI Taxonomy" id="129364"/>
    <lineage>
        <taxon>Eukaryota</taxon>
        <taxon>Sar</taxon>
        <taxon>Stramenopiles</taxon>
        <taxon>Oomycota</taxon>
        <taxon>Peronosporomycetes</taxon>
        <taxon>Peronosporales</taxon>
        <taxon>Peronosporaceae</taxon>
        <taxon>Phytophthora</taxon>
    </lineage>
</organism>
<dbReference type="Proteomes" id="UP000434957">
    <property type="component" value="Unassembled WGS sequence"/>
</dbReference>
<dbReference type="AlphaFoldDB" id="A0A6A4FBQ2"/>
<evidence type="ECO:0000256" key="1">
    <source>
        <dbReference type="SAM" id="MobiDB-lite"/>
    </source>
</evidence>
<sequence>MGPAGLLFGYNNEVPVTTPAHSLYGAVVPPTPTTTMATMTPLTTRIRAAIPSYQNYPVSGGWSGWRLPRLPTRRVGSNSRPEPPEVVPRSPNDSACGMDPHGGNDAAFLPDPVRIPEPGGHANAALAVWFVESSGAICSGSAGDNDSVTYTDRSDSDWKSASDGWGTASFWGNASDGPTPAQGAPTPSGPPPPLITGYAPPQVPPPYRYGNAYGQTPDPRRYGMPSTIRDVIKMIQPFYSDSTTVDKARSY</sequence>
<feature type="compositionally biased region" description="Polar residues" evidence="1">
    <location>
        <begin position="142"/>
        <end position="151"/>
    </location>
</feature>
<feature type="compositionally biased region" description="Low complexity" evidence="1">
    <location>
        <begin position="177"/>
        <end position="186"/>
    </location>
</feature>
<comment type="caution">
    <text evidence="2">The sequence shown here is derived from an EMBL/GenBank/DDBJ whole genome shotgun (WGS) entry which is preliminary data.</text>
</comment>
<dbReference type="EMBL" id="QXFT01000630">
    <property type="protein sequence ID" value="KAE9339212.1"/>
    <property type="molecule type" value="Genomic_DNA"/>
</dbReference>
<gene>
    <name evidence="2" type="ORF">PR003_g11128</name>
</gene>
<evidence type="ECO:0000313" key="3">
    <source>
        <dbReference type="Proteomes" id="UP000434957"/>
    </source>
</evidence>
<proteinExistence type="predicted"/>